<evidence type="ECO:0000313" key="3">
    <source>
        <dbReference type="Proteomes" id="UP000434172"/>
    </source>
</evidence>
<organism evidence="2 3">
    <name type="scientific">Colletotrichum asianum</name>
    <dbReference type="NCBI Taxonomy" id="702518"/>
    <lineage>
        <taxon>Eukaryota</taxon>
        <taxon>Fungi</taxon>
        <taxon>Dikarya</taxon>
        <taxon>Ascomycota</taxon>
        <taxon>Pezizomycotina</taxon>
        <taxon>Sordariomycetes</taxon>
        <taxon>Hypocreomycetidae</taxon>
        <taxon>Glomerellales</taxon>
        <taxon>Glomerellaceae</taxon>
        <taxon>Colletotrichum</taxon>
        <taxon>Colletotrichum gloeosporioides species complex</taxon>
    </lineage>
</organism>
<dbReference type="EMBL" id="WOWK01000200">
    <property type="protein sequence ID" value="KAF0315496.1"/>
    <property type="molecule type" value="Genomic_DNA"/>
</dbReference>
<keyword evidence="1" id="KW-0732">Signal</keyword>
<comment type="caution">
    <text evidence="2">The sequence shown here is derived from an EMBL/GenBank/DDBJ whole genome shotgun (WGS) entry which is preliminary data.</text>
</comment>
<sequence length="181" mass="19138">MTIFAIIIAFSIFFEISGKELSRRGVDCKGSVNNCQRGVGGTAGLWPRLRSRLADCFFLNRVIVTPSPGTNIVTETVTSGTIFVPPFLTGGDKRIVEAEATPSGGLMTIFPSSLPTYATYCPDAAKYFSACGCAGVTLVTTTGPTPTVTLTTTEVLETCSAPQKVQRGLEVMNGWLNTGLA</sequence>
<proteinExistence type="predicted"/>
<feature type="signal peptide" evidence="1">
    <location>
        <begin position="1"/>
        <end position="18"/>
    </location>
</feature>
<evidence type="ECO:0000256" key="1">
    <source>
        <dbReference type="SAM" id="SignalP"/>
    </source>
</evidence>
<feature type="chain" id="PRO_5034103533" evidence="1">
    <location>
        <begin position="19"/>
        <end position="181"/>
    </location>
</feature>
<dbReference type="AlphaFoldDB" id="A0A8H3VS65"/>
<accession>A0A8H3VS65</accession>
<reference evidence="2 3" key="1">
    <citation type="submission" date="2019-12" db="EMBL/GenBank/DDBJ databases">
        <title>A genome sequence resource for the geographically widespread anthracnose pathogen Colletotrichum asianum.</title>
        <authorList>
            <person name="Meng Y."/>
        </authorList>
    </citation>
    <scope>NUCLEOTIDE SEQUENCE [LARGE SCALE GENOMIC DNA]</scope>
    <source>
        <strain evidence="2 3">ICMP 18580</strain>
    </source>
</reference>
<evidence type="ECO:0000313" key="2">
    <source>
        <dbReference type="EMBL" id="KAF0315496.1"/>
    </source>
</evidence>
<dbReference type="Proteomes" id="UP000434172">
    <property type="component" value="Unassembled WGS sequence"/>
</dbReference>
<gene>
    <name evidence="2" type="ORF">GQ607_017251</name>
</gene>
<protein>
    <submittedName>
        <fullName evidence="2">Uncharacterized protein</fullName>
    </submittedName>
</protein>
<name>A0A8H3VS65_9PEZI</name>
<dbReference type="OrthoDB" id="3563678at2759"/>
<keyword evidence="3" id="KW-1185">Reference proteome</keyword>